<dbReference type="AlphaFoldDB" id="K1WPU7"/>
<dbReference type="KEGG" id="mbe:MBM_01572"/>
<evidence type="ECO:0000313" key="3">
    <source>
        <dbReference type="Proteomes" id="UP000006753"/>
    </source>
</evidence>
<dbReference type="EMBL" id="JH921430">
    <property type="protein sequence ID" value="EKD19620.1"/>
    <property type="molecule type" value="Genomic_DNA"/>
</dbReference>
<dbReference type="OrthoDB" id="3475304at2759"/>
<protein>
    <submittedName>
        <fullName evidence="2">Uncharacterized protein</fullName>
    </submittedName>
</protein>
<dbReference type="InParanoid" id="K1WPU7"/>
<dbReference type="HOGENOM" id="CLU_866202_0_0_1"/>
<sequence>MAGNEIGFRTYSNGKEVERTPSEPSLEEDLANFPYKTKEEVKYARGLWASGMLEINNEDDDNIHSRVFVPKALTCSVFRRVQELVPAYRSWPVIDWSDIVEPELGLEPGYGFDLWGDIDRATKFLYSGKVRRDNHLRNNYMGEETGAGYIRDWCMGAALGSPKYQNIAMSYMMERDTLGEIDLAQDYEVKHEIFAILADEDLDAISSLREVGFRCMENAAFEPHKLLSYMLDKLVWEAAHGGYSWLKYVYRGGCLANVVARAQVDALKNPAARFAPWHISNQHRYLLSEVPDRDTIKTEKKRPKRVNTEGSASSIKKQRVA</sequence>
<keyword evidence="3" id="KW-1185">Reference proteome</keyword>
<evidence type="ECO:0000313" key="2">
    <source>
        <dbReference type="EMBL" id="EKD19620.1"/>
    </source>
</evidence>
<accession>K1WPU7</accession>
<dbReference type="GeneID" id="18757507"/>
<gene>
    <name evidence="2" type="ORF">MBM_01572</name>
</gene>
<reference evidence="2 3" key="1">
    <citation type="journal article" date="2012" name="BMC Genomics">
        <title>Sequencing the genome of Marssonina brunnea reveals fungus-poplar co-evolution.</title>
        <authorList>
            <person name="Zhu S."/>
            <person name="Cao Y.-Z."/>
            <person name="Jiang C."/>
            <person name="Tan B.-Y."/>
            <person name="Wang Z."/>
            <person name="Feng S."/>
            <person name="Zhang L."/>
            <person name="Su X.-H."/>
            <person name="Brejova B."/>
            <person name="Vinar T."/>
            <person name="Xu M."/>
            <person name="Wang M.-X."/>
            <person name="Zhang S.-G."/>
            <person name="Huang M.-R."/>
            <person name="Wu R."/>
            <person name="Zhou Y."/>
        </authorList>
    </citation>
    <scope>NUCLEOTIDE SEQUENCE [LARGE SCALE GENOMIC DNA]</scope>
    <source>
        <strain evidence="2 3">MB_m1</strain>
    </source>
</reference>
<proteinExistence type="predicted"/>
<dbReference type="Proteomes" id="UP000006753">
    <property type="component" value="Unassembled WGS sequence"/>
</dbReference>
<name>K1WPU7_MARBU</name>
<organism evidence="2 3">
    <name type="scientific">Marssonina brunnea f. sp. multigermtubi (strain MB_m1)</name>
    <name type="common">Marssonina leaf spot fungus</name>
    <dbReference type="NCBI Taxonomy" id="1072389"/>
    <lineage>
        <taxon>Eukaryota</taxon>
        <taxon>Fungi</taxon>
        <taxon>Dikarya</taxon>
        <taxon>Ascomycota</taxon>
        <taxon>Pezizomycotina</taxon>
        <taxon>Leotiomycetes</taxon>
        <taxon>Helotiales</taxon>
        <taxon>Drepanopezizaceae</taxon>
        <taxon>Drepanopeziza</taxon>
    </lineage>
</organism>
<feature type="region of interest" description="Disordered" evidence="1">
    <location>
        <begin position="1"/>
        <end position="25"/>
    </location>
</feature>
<evidence type="ECO:0000256" key="1">
    <source>
        <dbReference type="SAM" id="MobiDB-lite"/>
    </source>
</evidence>
<dbReference type="RefSeq" id="XP_007289461.1">
    <property type="nucleotide sequence ID" value="XM_007289399.1"/>
</dbReference>
<feature type="region of interest" description="Disordered" evidence="1">
    <location>
        <begin position="296"/>
        <end position="321"/>
    </location>
</feature>